<feature type="domain" description="Multidrug resistance protein MdtA-like barrel-sandwich hybrid" evidence="8">
    <location>
        <begin position="67"/>
        <end position="209"/>
    </location>
</feature>
<evidence type="ECO:0000313" key="11">
    <source>
        <dbReference type="EMBL" id="MBK1883202.1"/>
    </source>
</evidence>
<evidence type="ECO:0000256" key="5">
    <source>
        <dbReference type="ARBA" id="ARBA00022519"/>
    </source>
</evidence>
<evidence type="ECO:0000313" key="12">
    <source>
        <dbReference type="Proteomes" id="UP000603141"/>
    </source>
</evidence>
<comment type="similarity">
    <text evidence="2">Belongs to the membrane fusion protein (MFP) (TC 8.A.1) family.</text>
</comment>
<dbReference type="InterPro" id="IPR058626">
    <property type="entry name" value="MdtA-like_b-barrel"/>
</dbReference>
<comment type="subcellular location">
    <subcellularLocation>
        <location evidence="1">Cell membrane</location>
    </subcellularLocation>
</comment>
<dbReference type="GO" id="GO:1990281">
    <property type="term" value="C:efflux pump complex"/>
    <property type="evidence" value="ECO:0007669"/>
    <property type="project" value="TreeGrafter"/>
</dbReference>
<sequence>MMKKRWILVVLLLIAIAAGVFLLPEPTGGKSPKKAGANGPIAVVLKDAELRDVPVWLSGIGTAQASNTVVVRPRVSGSLEKVNFVEGAMVQKGDILAEIDPRPYQSALAQAKAQKAQDEARLNNAKLDAARIKGLARQDAASQQQLELAEANVLELSAAVQSDDAAIQAAQLNLDFTTVRAPISGRTGVRLVDAGNIVTANQEAGLVVLTELQPLTVIFTLPQKYLSSLGKNIQPDAAPLKVEALSESGDLLDEGKLELIDNQIDASTGTLRLKATFKNEQLTLWPGQFVTARVLIETRKDCVVVPSEAVQPGIDGDFIYVVKSDQTVEARGVTAGIAADDDTVIEVGLNAGEKVVVVGQSKLKPGSKVSPKEEEQP</sequence>
<keyword evidence="5" id="KW-0997">Cell inner membrane</keyword>
<dbReference type="FunFam" id="2.40.420.20:FF:000001">
    <property type="entry name" value="Efflux RND transporter periplasmic adaptor subunit"/>
    <property type="match status" value="1"/>
</dbReference>
<dbReference type="NCBIfam" id="TIGR01730">
    <property type="entry name" value="RND_mfp"/>
    <property type="match status" value="1"/>
</dbReference>
<dbReference type="Proteomes" id="UP000603141">
    <property type="component" value="Unassembled WGS sequence"/>
</dbReference>
<dbReference type="GO" id="GO:0030313">
    <property type="term" value="C:cell envelope"/>
    <property type="evidence" value="ECO:0007669"/>
    <property type="project" value="UniProtKB-SubCell"/>
</dbReference>
<dbReference type="Pfam" id="PF25967">
    <property type="entry name" value="RND-MFP_C"/>
    <property type="match status" value="1"/>
</dbReference>
<evidence type="ECO:0000259" key="8">
    <source>
        <dbReference type="Pfam" id="PF25917"/>
    </source>
</evidence>
<keyword evidence="4" id="KW-1003">Cell membrane</keyword>
<dbReference type="Gene3D" id="2.40.50.100">
    <property type="match status" value="1"/>
</dbReference>
<dbReference type="PANTHER" id="PTHR30469">
    <property type="entry name" value="MULTIDRUG RESISTANCE PROTEIN MDTA"/>
    <property type="match status" value="1"/>
</dbReference>
<reference evidence="11" key="1">
    <citation type="submission" date="2021-01" db="EMBL/GenBank/DDBJ databases">
        <title>Modified the classification status of verrucomicrobia.</title>
        <authorList>
            <person name="Feng X."/>
        </authorList>
    </citation>
    <scope>NUCLEOTIDE SEQUENCE</scope>
    <source>
        <strain evidence="11">KCTC 22041</strain>
    </source>
</reference>
<evidence type="ECO:0000256" key="6">
    <source>
        <dbReference type="ARBA" id="ARBA00023136"/>
    </source>
</evidence>
<dbReference type="SUPFAM" id="SSF111369">
    <property type="entry name" value="HlyD-like secretion proteins"/>
    <property type="match status" value="1"/>
</dbReference>
<dbReference type="InterPro" id="IPR058625">
    <property type="entry name" value="MdtA-like_BSH"/>
</dbReference>
<dbReference type="Gene3D" id="2.40.420.20">
    <property type="match status" value="1"/>
</dbReference>
<evidence type="ECO:0000256" key="2">
    <source>
        <dbReference type="ARBA" id="ARBA00009477"/>
    </source>
</evidence>
<dbReference type="Gene3D" id="2.40.30.170">
    <property type="match status" value="1"/>
</dbReference>
<feature type="domain" description="Multidrug resistance protein MdtA-like beta-barrel" evidence="9">
    <location>
        <begin position="214"/>
        <end position="296"/>
    </location>
</feature>
<evidence type="ECO:0000259" key="7">
    <source>
        <dbReference type="Pfam" id="PF25876"/>
    </source>
</evidence>
<evidence type="ECO:0000256" key="3">
    <source>
        <dbReference type="ARBA" id="ARBA00022448"/>
    </source>
</evidence>
<evidence type="ECO:0000259" key="9">
    <source>
        <dbReference type="Pfam" id="PF25944"/>
    </source>
</evidence>
<keyword evidence="6" id="KW-0472">Membrane</keyword>
<evidence type="ECO:0000256" key="1">
    <source>
        <dbReference type="ARBA" id="ARBA00004236"/>
    </source>
</evidence>
<name>A0A934S6M8_9BACT</name>
<dbReference type="Pfam" id="PF25944">
    <property type="entry name" value="Beta-barrel_RND"/>
    <property type="match status" value="1"/>
</dbReference>
<proteinExistence type="inferred from homology"/>
<evidence type="ECO:0000259" key="10">
    <source>
        <dbReference type="Pfam" id="PF25967"/>
    </source>
</evidence>
<dbReference type="PANTHER" id="PTHR30469:SF12">
    <property type="entry name" value="MULTIDRUG RESISTANCE PROTEIN MDTA"/>
    <property type="match status" value="1"/>
</dbReference>
<dbReference type="InterPro" id="IPR006143">
    <property type="entry name" value="RND_pump_MFP"/>
</dbReference>
<protein>
    <submittedName>
        <fullName evidence="11">Efflux RND transporter periplasmic adaptor subunit</fullName>
    </submittedName>
</protein>
<feature type="domain" description="Multidrug resistance protein MdtA-like alpha-helical hairpin" evidence="7">
    <location>
        <begin position="108"/>
        <end position="177"/>
    </location>
</feature>
<dbReference type="GO" id="GO:0015562">
    <property type="term" value="F:efflux transmembrane transporter activity"/>
    <property type="evidence" value="ECO:0007669"/>
    <property type="project" value="TreeGrafter"/>
</dbReference>
<gene>
    <name evidence="11" type="ORF">JIN85_12315</name>
</gene>
<organism evidence="11 12">
    <name type="scientific">Luteolibacter pohnpeiensis</name>
    <dbReference type="NCBI Taxonomy" id="454153"/>
    <lineage>
        <taxon>Bacteria</taxon>
        <taxon>Pseudomonadati</taxon>
        <taxon>Verrucomicrobiota</taxon>
        <taxon>Verrucomicrobiia</taxon>
        <taxon>Verrucomicrobiales</taxon>
        <taxon>Verrucomicrobiaceae</taxon>
        <taxon>Luteolibacter</taxon>
    </lineage>
</organism>
<dbReference type="AlphaFoldDB" id="A0A934S6M8"/>
<feature type="domain" description="Multidrug resistance protein MdtA-like C-terminal permuted SH3" evidence="10">
    <location>
        <begin position="302"/>
        <end position="359"/>
    </location>
</feature>
<comment type="caution">
    <text evidence="11">The sequence shown here is derived from an EMBL/GenBank/DDBJ whole genome shotgun (WGS) entry which is preliminary data.</text>
</comment>
<keyword evidence="12" id="KW-1185">Reference proteome</keyword>
<dbReference type="InterPro" id="IPR058627">
    <property type="entry name" value="MdtA-like_C"/>
</dbReference>
<accession>A0A934S6M8</accession>
<dbReference type="Pfam" id="PF25876">
    <property type="entry name" value="HH_MFP_RND"/>
    <property type="match status" value="1"/>
</dbReference>
<dbReference type="EMBL" id="JAENIJ010000018">
    <property type="protein sequence ID" value="MBK1883202.1"/>
    <property type="molecule type" value="Genomic_DNA"/>
</dbReference>
<dbReference type="InterPro" id="IPR058624">
    <property type="entry name" value="MdtA-like_HH"/>
</dbReference>
<dbReference type="Pfam" id="PF25917">
    <property type="entry name" value="BSH_RND"/>
    <property type="match status" value="1"/>
</dbReference>
<evidence type="ECO:0000256" key="4">
    <source>
        <dbReference type="ARBA" id="ARBA00022475"/>
    </source>
</evidence>
<dbReference type="Gene3D" id="1.10.287.470">
    <property type="entry name" value="Helix hairpin bin"/>
    <property type="match status" value="1"/>
</dbReference>
<keyword evidence="3" id="KW-0813">Transport</keyword>